<accession>A0A0C9VLU6</accession>
<dbReference type="Gene3D" id="1.20.1560.10">
    <property type="entry name" value="ABC transporter type 1, transmembrane domain"/>
    <property type="match status" value="1"/>
</dbReference>
<evidence type="ECO:0000256" key="3">
    <source>
        <dbReference type="ARBA" id="ARBA00023136"/>
    </source>
</evidence>
<reference evidence="5 6" key="1">
    <citation type="submission" date="2014-06" db="EMBL/GenBank/DDBJ databases">
        <title>Evolutionary Origins and Diversification of the Mycorrhizal Mutualists.</title>
        <authorList>
            <consortium name="DOE Joint Genome Institute"/>
            <consortium name="Mycorrhizal Genomics Consortium"/>
            <person name="Kohler A."/>
            <person name="Kuo A."/>
            <person name="Nagy L.G."/>
            <person name="Floudas D."/>
            <person name="Copeland A."/>
            <person name="Barry K.W."/>
            <person name="Cichocki N."/>
            <person name="Veneault-Fourrey C."/>
            <person name="LaButti K."/>
            <person name="Lindquist E.A."/>
            <person name="Lipzen A."/>
            <person name="Lundell T."/>
            <person name="Morin E."/>
            <person name="Murat C."/>
            <person name="Riley R."/>
            <person name="Ohm R."/>
            <person name="Sun H."/>
            <person name="Tunlid A."/>
            <person name="Henrissat B."/>
            <person name="Grigoriev I.V."/>
            <person name="Hibbett D.S."/>
            <person name="Martin F."/>
        </authorList>
    </citation>
    <scope>NUCLEOTIDE SEQUENCE [LARGE SCALE GENOMIC DNA]</scope>
    <source>
        <strain evidence="5 6">SS14</strain>
    </source>
</reference>
<dbReference type="AlphaFoldDB" id="A0A0C9VLU6"/>
<evidence type="ECO:0000256" key="4">
    <source>
        <dbReference type="SAM" id="Phobius"/>
    </source>
</evidence>
<keyword evidence="3 4" id="KW-0472">Membrane</keyword>
<dbReference type="Proteomes" id="UP000054279">
    <property type="component" value="Unassembled WGS sequence"/>
</dbReference>
<organism evidence="5 6">
    <name type="scientific">Sphaerobolus stellatus (strain SS14)</name>
    <dbReference type="NCBI Taxonomy" id="990650"/>
    <lineage>
        <taxon>Eukaryota</taxon>
        <taxon>Fungi</taxon>
        <taxon>Dikarya</taxon>
        <taxon>Basidiomycota</taxon>
        <taxon>Agaricomycotina</taxon>
        <taxon>Agaricomycetes</taxon>
        <taxon>Phallomycetidae</taxon>
        <taxon>Geastrales</taxon>
        <taxon>Sphaerobolaceae</taxon>
        <taxon>Sphaerobolus</taxon>
    </lineage>
</organism>
<feature type="transmembrane region" description="Helical" evidence="4">
    <location>
        <begin position="75"/>
        <end position="92"/>
    </location>
</feature>
<evidence type="ECO:0000313" key="5">
    <source>
        <dbReference type="EMBL" id="KIJ38611.1"/>
    </source>
</evidence>
<sequence>MIPQQYVPVDPKDPIIFAGAKVSHLTPEELPPLSDTDWSGNLKNRAFPQLDTFQGAKKRHLFFRLMHPKVFGKEYIVLGVTLTVQAIAGFLAPTAINRILYYLENDKPDTGIQPSFCIIFLVQVRASALLTQLIFEHILRICMKAEVSEKDSKGKGKDDAKESESRKKRGEHLMGKINNLITSDLEQIGDGRDFLALVLCMLWLYQVLGWSAQNPSIVVTKCFRL</sequence>
<dbReference type="InterPro" id="IPR036640">
    <property type="entry name" value="ABC1_TM_sf"/>
</dbReference>
<dbReference type="GO" id="GO:0005524">
    <property type="term" value="F:ATP binding"/>
    <property type="evidence" value="ECO:0007669"/>
    <property type="project" value="InterPro"/>
</dbReference>
<dbReference type="EMBL" id="KN837159">
    <property type="protein sequence ID" value="KIJ38611.1"/>
    <property type="molecule type" value="Genomic_DNA"/>
</dbReference>
<dbReference type="OrthoDB" id="6500128at2759"/>
<evidence type="ECO:0000313" key="6">
    <source>
        <dbReference type="Proteomes" id="UP000054279"/>
    </source>
</evidence>
<keyword evidence="6" id="KW-1185">Reference proteome</keyword>
<protein>
    <submittedName>
        <fullName evidence="5">Uncharacterized protein</fullName>
    </submittedName>
</protein>
<dbReference type="GO" id="GO:0016020">
    <property type="term" value="C:membrane"/>
    <property type="evidence" value="ECO:0007669"/>
    <property type="project" value="InterPro"/>
</dbReference>
<keyword evidence="2 4" id="KW-1133">Transmembrane helix</keyword>
<evidence type="ECO:0000256" key="2">
    <source>
        <dbReference type="ARBA" id="ARBA00022989"/>
    </source>
</evidence>
<name>A0A0C9VLU6_SPHS4</name>
<proteinExistence type="predicted"/>
<feature type="transmembrane region" description="Helical" evidence="4">
    <location>
        <begin position="112"/>
        <end position="135"/>
    </location>
</feature>
<dbReference type="HOGENOM" id="CLU_1230592_0_0_1"/>
<keyword evidence="1 4" id="KW-0812">Transmembrane</keyword>
<gene>
    <name evidence="5" type="ORF">M422DRAFT_258730</name>
</gene>
<evidence type="ECO:0000256" key="1">
    <source>
        <dbReference type="ARBA" id="ARBA00022692"/>
    </source>
</evidence>